<reference evidence="6 7" key="1">
    <citation type="submission" date="2019-03" db="EMBL/GenBank/DDBJ databases">
        <title>Genomic Encyclopedia of Type Strains, Phase IV (KMG-IV): sequencing the most valuable type-strain genomes for metagenomic binning, comparative biology and taxonomic classification.</title>
        <authorList>
            <person name="Goeker M."/>
        </authorList>
    </citation>
    <scope>NUCLEOTIDE SEQUENCE [LARGE SCALE GENOMIC DNA]</scope>
    <source>
        <strain evidence="6 7">DSM 10053</strain>
    </source>
</reference>
<feature type="transmembrane region" description="Helical" evidence="4">
    <location>
        <begin position="47"/>
        <end position="66"/>
    </location>
</feature>
<feature type="transmembrane region" description="Helical" evidence="4">
    <location>
        <begin position="73"/>
        <end position="93"/>
    </location>
</feature>
<keyword evidence="4" id="KW-1133">Transmembrane helix</keyword>
<evidence type="ECO:0000256" key="2">
    <source>
        <dbReference type="ARBA" id="ARBA00032707"/>
    </source>
</evidence>
<gene>
    <name evidence="6" type="ORF">EV692_0562</name>
</gene>
<dbReference type="PANTHER" id="PTHR14969">
    <property type="entry name" value="SPHINGOSINE-1-PHOSPHATE PHOSPHOHYDROLASE"/>
    <property type="match status" value="1"/>
</dbReference>
<dbReference type="CDD" id="cd01610">
    <property type="entry name" value="PAP2_like"/>
    <property type="match status" value="1"/>
</dbReference>
<feature type="domain" description="Phosphatidic acid phosphatase type 2/haloperoxidase" evidence="5">
    <location>
        <begin position="76"/>
        <end position="229"/>
    </location>
</feature>
<dbReference type="GO" id="GO:0050380">
    <property type="term" value="F:undecaprenyl-diphosphatase activity"/>
    <property type="evidence" value="ECO:0007669"/>
    <property type="project" value="UniProtKB-EC"/>
</dbReference>
<dbReference type="InterPro" id="IPR000326">
    <property type="entry name" value="PAP2/HPO"/>
</dbReference>
<keyword evidence="4" id="KW-0472">Membrane</keyword>
<dbReference type="RefSeq" id="WP_132300357.1">
    <property type="nucleotide sequence ID" value="NZ_CP170642.1"/>
</dbReference>
<evidence type="ECO:0000256" key="3">
    <source>
        <dbReference type="ARBA" id="ARBA00047594"/>
    </source>
</evidence>
<dbReference type="Proteomes" id="UP000295496">
    <property type="component" value="Unassembled WGS sequence"/>
</dbReference>
<evidence type="ECO:0000313" key="6">
    <source>
        <dbReference type="EMBL" id="TCK70300.1"/>
    </source>
</evidence>
<organism evidence="6 7">
    <name type="scientific">Lonepinella koalarum</name>
    <dbReference type="NCBI Taxonomy" id="53417"/>
    <lineage>
        <taxon>Bacteria</taxon>
        <taxon>Pseudomonadati</taxon>
        <taxon>Pseudomonadota</taxon>
        <taxon>Gammaproteobacteria</taxon>
        <taxon>Pasteurellales</taxon>
        <taxon>Pasteurellaceae</taxon>
        <taxon>Lonepinella</taxon>
    </lineage>
</organism>
<evidence type="ECO:0000259" key="5">
    <source>
        <dbReference type="SMART" id="SM00014"/>
    </source>
</evidence>
<protein>
    <recommendedName>
        <fullName evidence="1">undecaprenyl-diphosphate phosphatase</fullName>
        <ecNumber evidence="1">3.6.1.27</ecNumber>
    </recommendedName>
    <alternativeName>
        <fullName evidence="2">Undecaprenyl pyrophosphate phosphatase</fullName>
    </alternativeName>
</protein>
<sequence length="244" mass="28301">MLRRMSLYTFLLCLVPFFTWIFSWQWQDDSHLTAFDYFLYWLTETGSSPYAIITCGVFALCFLPIFSTRAKWIIAVIIMAISMVMTQGIKTIAKSIFAEPRPYVTELTDKNGVSTNYFYDQTREQRAMIVSQFYANNADVPVWLVHHRKNETGYSFPSGHTIFAVSWLLLAVGFTQMVGRCRTSSKILVVGILLWSVLMLVSRLRLGMHHPIDLLVSTLIAWLVHLPLFFYLERKQIFSKIKLN</sequence>
<dbReference type="Pfam" id="PF01569">
    <property type="entry name" value="PAP2"/>
    <property type="match status" value="1"/>
</dbReference>
<dbReference type="Gene3D" id="1.20.144.10">
    <property type="entry name" value="Phosphatidic acid phosphatase type 2/haloperoxidase"/>
    <property type="match status" value="1"/>
</dbReference>
<dbReference type="AlphaFoldDB" id="A0A4R1L092"/>
<dbReference type="GO" id="GO:0005886">
    <property type="term" value="C:plasma membrane"/>
    <property type="evidence" value="ECO:0007669"/>
    <property type="project" value="TreeGrafter"/>
</dbReference>
<comment type="catalytic activity">
    <reaction evidence="3">
        <text>di-trans,octa-cis-undecaprenyl diphosphate + H2O = di-trans,octa-cis-undecaprenyl phosphate + phosphate + H(+)</text>
        <dbReference type="Rhea" id="RHEA:28094"/>
        <dbReference type="ChEBI" id="CHEBI:15377"/>
        <dbReference type="ChEBI" id="CHEBI:15378"/>
        <dbReference type="ChEBI" id="CHEBI:43474"/>
        <dbReference type="ChEBI" id="CHEBI:58405"/>
        <dbReference type="ChEBI" id="CHEBI:60392"/>
        <dbReference type="EC" id="3.6.1.27"/>
    </reaction>
</comment>
<dbReference type="PANTHER" id="PTHR14969:SF54">
    <property type="entry name" value="PHOSPHATIDYLGLYCEROPHOSPHATASE B"/>
    <property type="match status" value="1"/>
</dbReference>
<evidence type="ECO:0000256" key="4">
    <source>
        <dbReference type="SAM" id="Phobius"/>
    </source>
</evidence>
<feature type="transmembrane region" description="Helical" evidence="4">
    <location>
        <begin position="7"/>
        <end position="27"/>
    </location>
</feature>
<dbReference type="EMBL" id="SMGJ01000002">
    <property type="protein sequence ID" value="TCK70300.1"/>
    <property type="molecule type" value="Genomic_DNA"/>
</dbReference>
<feature type="transmembrane region" description="Helical" evidence="4">
    <location>
        <begin position="154"/>
        <end position="175"/>
    </location>
</feature>
<evidence type="ECO:0000256" key="1">
    <source>
        <dbReference type="ARBA" id="ARBA00012374"/>
    </source>
</evidence>
<dbReference type="InterPro" id="IPR036938">
    <property type="entry name" value="PAP2/HPO_sf"/>
</dbReference>
<name>A0A4R1L092_9PAST</name>
<accession>A0A4R1L092</accession>
<keyword evidence="4" id="KW-0812">Transmembrane</keyword>
<evidence type="ECO:0000313" key="7">
    <source>
        <dbReference type="Proteomes" id="UP000295496"/>
    </source>
</evidence>
<dbReference type="SMART" id="SM00014">
    <property type="entry name" value="acidPPc"/>
    <property type="match status" value="1"/>
</dbReference>
<feature type="transmembrane region" description="Helical" evidence="4">
    <location>
        <begin position="212"/>
        <end position="232"/>
    </location>
</feature>
<dbReference type="SUPFAM" id="SSF48317">
    <property type="entry name" value="Acid phosphatase/Vanadium-dependent haloperoxidase"/>
    <property type="match status" value="1"/>
</dbReference>
<proteinExistence type="predicted"/>
<keyword evidence="7" id="KW-1185">Reference proteome</keyword>
<comment type="caution">
    <text evidence="6">The sequence shown here is derived from an EMBL/GenBank/DDBJ whole genome shotgun (WGS) entry which is preliminary data.</text>
</comment>
<dbReference type="EC" id="3.6.1.27" evidence="1"/>
<feature type="transmembrane region" description="Helical" evidence="4">
    <location>
        <begin position="187"/>
        <end position="206"/>
    </location>
</feature>